<organism evidence="9 10">
    <name type="scientific">Aromia moschata</name>
    <dbReference type="NCBI Taxonomy" id="1265417"/>
    <lineage>
        <taxon>Eukaryota</taxon>
        <taxon>Metazoa</taxon>
        <taxon>Ecdysozoa</taxon>
        <taxon>Arthropoda</taxon>
        <taxon>Hexapoda</taxon>
        <taxon>Insecta</taxon>
        <taxon>Pterygota</taxon>
        <taxon>Neoptera</taxon>
        <taxon>Endopterygota</taxon>
        <taxon>Coleoptera</taxon>
        <taxon>Polyphaga</taxon>
        <taxon>Cucujiformia</taxon>
        <taxon>Chrysomeloidea</taxon>
        <taxon>Cerambycidae</taxon>
        <taxon>Cerambycinae</taxon>
        <taxon>Callichromatini</taxon>
        <taxon>Aromia</taxon>
    </lineage>
</organism>
<keyword evidence="3" id="KW-1015">Disulfide bond</keyword>
<dbReference type="PANTHER" id="PTHR11640:SF31">
    <property type="entry name" value="IRREGULAR CHIASM C-ROUGHEST PROTEIN-RELATED"/>
    <property type="match status" value="1"/>
</dbReference>
<evidence type="ECO:0000256" key="5">
    <source>
        <dbReference type="ARBA" id="ARBA00023319"/>
    </source>
</evidence>
<dbReference type="InterPro" id="IPR007110">
    <property type="entry name" value="Ig-like_dom"/>
</dbReference>
<keyword evidence="7" id="KW-1133">Transmembrane helix</keyword>
<evidence type="ECO:0000313" key="9">
    <source>
        <dbReference type="EMBL" id="KAJ8954146.1"/>
    </source>
</evidence>
<dbReference type="InterPro" id="IPR036179">
    <property type="entry name" value="Ig-like_dom_sf"/>
</dbReference>
<keyword evidence="2 7" id="KW-0472">Membrane</keyword>
<dbReference type="SUPFAM" id="SSF48726">
    <property type="entry name" value="Immunoglobulin"/>
    <property type="match status" value="1"/>
</dbReference>
<dbReference type="EMBL" id="JAPWTK010000050">
    <property type="protein sequence ID" value="KAJ8954146.1"/>
    <property type="molecule type" value="Genomic_DNA"/>
</dbReference>
<reference evidence="9" key="1">
    <citation type="journal article" date="2023" name="Insect Mol. Biol.">
        <title>Genome sequencing provides insights into the evolution of gene families encoding plant cell wall-degrading enzymes in longhorned beetles.</title>
        <authorList>
            <person name="Shin N.R."/>
            <person name="Okamura Y."/>
            <person name="Kirsch R."/>
            <person name="Pauchet Y."/>
        </authorList>
    </citation>
    <scope>NUCLEOTIDE SEQUENCE</scope>
    <source>
        <strain evidence="9">AMC_N1</strain>
    </source>
</reference>
<evidence type="ECO:0000256" key="1">
    <source>
        <dbReference type="ARBA" id="ARBA00004479"/>
    </source>
</evidence>
<evidence type="ECO:0000256" key="7">
    <source>
        <dbReference type="SAM" id="Phobius"/>
    </source>
</evidence>
<dbReference type="GO" id="GO:0050839">
    <property type="term" value="F:cell adhesion molecule binding"/>
    <property type="evidence" value="ECO:0007669"/>
    <property type="project" value="TreeGrafter"/>
</dbReference>
<evidence type="ECO:0000313" key="10">
    <source>
        <dbReference type="Proteomes" id="UP001162162"/>
    </source>
</evidence>
<proteinExistence type="predicted"/>
<dbReference type="GO" id="GO:0005886">
    <property type="term" value="C:plasma membrane"/>
    <property type="evidence" value="ECO:0007669"/>
    <property type="project" value="TreeGrafter"/>
</dbReference>
<keyword evidence="4" id="KW-0325">Glycoprotein</keyword>
<dbReference type="InterPro" id="IPR013783">
    <property type="entry name" value="Ig-like_fold"/>
</dbReference>
<name>A0AAV8YTE6_9CUCU</name>
<protein>
    <recommendedName>
        <fullName evidence="8">Ig-like domain-containing protein</fullName>
    </recommendedName>
</protein>
<dbReference type="GO" id="GO:0005911">
    <property type="term" value="C:cell-cell junction"/>
    <property type="evidence" value="ECO:0007669"/>
    <property type="project" value="TreeGrafter"/>
</dbReference>
<feature type="domain" description="Ig-like" evidence="8">
    <location>
        <begin position="171"/>
        <end position="274"/>
    </location>
</feature>
<dbReference type="Pfam" id="PF08205">
    <property type="entry name" value="C2-set_2"/>
    <property type="match status" value="1"/>
</dbReference>
<keyword evidence="5" id="KW-0393">Immunoglobulin domain</keyword>
<evidence type="ECO:0000256" key="3">
    <source>
        <dbReference type="ARBA" id="ARBA00023157"/>
    </source>
</evidence>
<dbReference type="InterPro" id="IPR051275">
    <property type="entry name" value="Cell_adhesion_signaling"/>
</dbReference>
<dbReference type="InterPro" id="IPR003599">
    <property type="entry name" value="Ig_sub"/>
</dbReference>
<evidence type="ECO:0000256" key="6">
    <source>
        <dbReference type="SAM" id="MobiDB-lite"/>
    </source>
</evidence>
<feature type="transmembrane region" description="Helical" evidence="7">
    <location>
        <begin position="383"/>
        <end position="403"/>
    </location>
</feature>
<dbReference type="PANTHER" id="PTHR11640">
    <property type="entry name" value="NEPHRIN"/>
    <property type="match status" value="1"/>
</dbReference>
<dbReference type="Gene3D" id="2.60.40.10">
    <property type="entry name" value="Immunoglobulins"/>
    <property type="match status" value="1"/>
</dbReference>
<evidence type="ECO:0000259" key="8">
    <source>
        <dbReference type="PROSITE" id="PS50835"/>
    </source>
</evidence>
<feature type="region of interest" description="Disordered" evidence="6">
    <location>
        <begin position="422"/>
        <end position="456"/>
    </location>
</feature>
<dbReference type="GO" id="GO:0098609">
    <property type="term" value="P:cell-cell adhesion"/>
    <property type="evidence" value="ECO:0007669"/>
    <property type="project" value="TreeGrafter"/>
</dbReference>
<dbReference type="InterPro" id="IPR013162">
    <property type="entry name" value="CD80_C2-set"/>
</dbReference>
<gene>
    <name evidence="9" type="ORF">NQ318_005740</name>
</gene>
<evidence type="ECO:0000256" key="4">
    <source>
        <dbReference type="ARBA" id="ARBA00023180"/>
    </source>
</evidence>
<sequence length="468" mass="51059">MLNTVVVLNIPGDPHQPLHHPKLTTESDLVIDLGMEGLLAAVVEVQNREVMVLPGQSATFKCHVGVPLQYCRIEVPGFKTYNLNKGTVNSDVEYYGNGLDAGDCGFTILHVQNKNNGNIQCTLGIPSEETESIGTMQLVVASEYNSFYPLFRILPSSSRCIPEDGEAPLAPEIDLNLGTDSLKLLKVGDTLEASCIVRDGRPVANISWYLDNDPITDVGVKMPTVLDFAKENLQTKVQNLTKMLRASDNGKHLRCVAEHPAYPQGFAETKRLLDITFPPQPSPESLDKFGYQIGREGLINVTFQANPRPQVKWQIGAELVGIFDFLGSRTLVANLRVARISKQDTDKDYILSAYNNVGTETYRVKISTSPEPEGVDWAETGTIIGVVVTVLVIILVVSILIFAKVTGRWCFSGGATVIDYTTGENGQPPHSDGASGDGVDNPHHQVSSEYINGNDLPIKKDEKIDTAV</sequence>
<dbReference type="PROSITE" id="PS50835">
    <property type="entry name" value="IG_LIKE"/>
    <property type="match status" value="1"/>
</dbReference>
<comment type="caution">
    <text evidence="9">The sequence shown here is derived from an EMBL/GenBank/DDBJ whole genome shotgun (WGS) entry which is preliminary data.</text>
</comment>
<keyword evidence="10" id="KW-1185">Reference proteome</keyword>
<dbReference type="Proteomes" id="UP001162162">
    <property type="component" value="Unassembled WGS sequence"/>
</dbReference>
<comment type="subcellular location">
    <subcellularLocation>
        <location evidence="1">Membrane</location>
        <topology evidence="1">Single-pass type I membrane protein</topology>
    </subcellularLocation>
</comment>
<accession>A0AAV8YTE6</accession>
<dbReference type="SMART" id="SM00409">
    <property type="entry name" value="IG"/>
    <property type="match status" value="2"/>
</dbReference>
<evidence type="ECO:0000256" key="2">
    <source>
        <dbReference type="ARBA" id="ARBA00023136"/>
    </source>
</evidence>
<dbReference type="AlphaFoldDB" id="A0AAV8YTE6"/>
<keyword evidence="7" id="KW-0812">Transmembrane</keyword>